<name>A0A2P4YH79_9STRA</name>
<evidence type="ECO:0000259" key="7">
    <source>
        <dbReference type="Pfam" id="PF00462"/>
    </source>
</evidence>
<dbReference type="OrthoDB" id="333176at2759"/>
<dbReference type="NCBIfam" id="TIGR00365">
    <property type="entry name" value="Grx4 family monothiol glutaredoxin"/>
    <property type="match status" value="1"/>
</dbReference>
<keyword evidence="10" id="KW-1185">Reference proteome</keyword>
<dbReference type="InterPro" id="IPR033658">
    <property type="entry name" value="GRX_PICOT-like"/>
</dbReference>
<evidence type="ECO:0000256" key="2">
    <source>
        <dbReference type="ARBA" id="ARBA00022723"/>
    </source>
</evidence>
<dbReference type="GO" id="GO:0046872">
    <property type="term" value="F:metal ion binding"/>
    <property type="evidence" value="ECO:0007669"/>
    <property type="project" value="UniProtKB-KW"/>
</dbReference>
<keyword evidence="1" id="KW-0001">2Fe-2S</keyword>
<evidence type="ECO:0000256" key="1">
    <source>
        <dbReference type="ARBA" id="ARBA00022714"/>
    </source>
</evidence>
<feature type="compositionally biased region" description="Acidic residues" evidence="6">
    <location>
        <begin position="317"/>
        <end position="333"/>
    </location>
</feature>
<protein>
    <submittedName>
        <fullName evidence="9">Grx4 family monothiol glutaredoxin</fullName>
    </submittedName>
</protein>
<evidence type="ECO:0000256" key="6">
    <source>
        <dbReference type="SAM" id="MobiDB-lite"/>
    </source>
</evidence>
<dbReference type="InterPro" id="IPR002109">
    <property type="entry name" value="Glutaredoxin"/>
</dbReference>
<dbReference type="InterPro" id="IPR036249">
    <property type="entry name" value="Thioredoxin-like_sf"/>
</dbReference>
<feature type="domain" description="Glutaredoxin" evidence="7">
    <location>
        <begin position="81"/>
        <end position="145"/>
    </location>
</feature>
<keyword evidence="4" id="KW-0411">Iron-sulfur</keyword>
<dbReference type="PROSITE" id="PS51354">
    <property type="entry name" value="GLUTAREDOXIN_2"/>
    <property type="match status" value="1"/>
</dbReference>
<dbReference type="InterPro" id="IPR040233">
    <property type="entry name" value="CCD97-like_C"/>
</dbReference>
<dbReference type="GO" id="GO:0005759">
    <property type="term" value="C:mitochondrial matrix"/>
    <property type="evidence" value="ECO:0007669"/>
    <property type="project" value="TreeGrafter"/>
</dbReference>
<feature type="domain" description="CCD97-like C-terminal" evidence="8">
    <location>
        <begin position="218"/>
        <end position="390"/>
    </location>
</feature>
<dbReference type="Proteomes" id="UP000237271">
    <property type="component" value="Unassembled WGS sequence"/>
</dbReference>
<keyword evidence="3" id="KW-0408">Iron</keyword>
<keyword evidence="2" id="KW-0479">Metal-binding</keyword>
<dbReference type="PANTHER" id="PTHR10293:SF16">
    <property type="entry name" value="GLUTAREDOXIN-RELATED PROTEIN 5, MITOCHONDRIAL"/>
    <property type="match status" value="1"/>
</dbReference>
<sequence>MVMNSIVRRVAQLNKDKTATMVKQRLRSHPAFVAVQQSRLFSAKSGDDSHSDFQPQYHAAKSTEKDEILKMIESHVKTYPVMLYMKGTPSAPQCGFSMQVVRILHAQGVSFDSVNVLDHPEIREGVKEYSQWPTIPQLYVNGEFVGGCDIITDMNKQDFNPGLFAIGMSMDEEDSLDAYMASLELPSGDQRVSMAQARAEHNARHSVVQGERDVVVKNRRYRRLQQLLKDASDEDQYFSDSMMQQRSPALFHFYLGQYLRTDRATVRDNGGQTLSSFLMDTCQRNEMEARRVAEQETWGTFTAADEKQEQRRLDKLYEEDDVEEEEEEEEEDTTMYSVDERRQQLIEVMSTRFLNGEDSEYVNSGNAINRVTLDDLDEMQRDAEDRYFSGDIGN</sequence>
<comment type="caution">
    <text evidence="9">The sequence shown here is derived from an EMBL/GenBank/DDBJ whole genome shotgun (WGS) entry which is preliminary data.</text>
</comment>
<gene>
    <name evidence="9" type="ORF">PHPALM_5504</name>
</gene>
<evidence type="ECO:0000259" key="8">
    <source>
        <dbReference type="Pfam" id="PF09747"/>
    </source>
</evidence>
<dbReference type="Pfam" id="PF00462">
    <property type="entry name" value="Glutaredoxin"/>
    <property type="match status" value="1"/>
</dbReference>
<dbReference type="EMBL" id="NCKW01002891">
    <property type="protein sequence ID" value="POM77154.1"/>
    <property type="molecule type" value="Genomic_DNA"/>
</dbReference>
<reference evidence="9 10" key="1">
    <citation type="journal article" date="2017" name="Genome Biol. Evol.">
        <title>Phytophthora megakarya and P. palmivora, closely related causal agents of cacao black pod rot, underwent increases in genome sizes and gene numbers by different mechanisms.</title>
        <authorList>
            <person name="Ali S.S."/>
            <person name="Shao J."/>
            <person name="Lary D.J."/>
            <person name="Kronmiller B."/>
            <person name="Shen D."/>
            <person name="Strem M.D."/>
            <person name="Amoako-Attah I."/>
            <person name="Akrofi A.Y."/>
            <person name="Begoude B.A."/>
            <person name="Ten Hoopen G.M."/>
            <person name="Coulibaly K."/>
            <person name="Kebe B.I."/>
            <person name="Melnick R.L."/>
            <person name="Guiltinan M.J."/>
            <person name="Tyler B.M."/>
            <person name="Meinhardt L.W."/>
            <person name="Bailey B.A."/>
        </authorList>
    </citation>
    <scope>NUCLEOTIDE SEQUENCE [LARGE SCALE GENOMIC DNA]</scope>
    <source>
        <strain evidence="10">sbr112.9</strain>
    </source>
</reference>
<evidence type="ECO:0000313" key="10">
    <source>
        <dbReference type="Proteomes" id="UP000237271"/>
    </source>
</evidence>
<dbReference type="InterPro" id="IPR004480">
    <property type="entry name" value="Monothiol_GRX-rel"/>
</dbReference>
<proteinExistence type="predicted"/>
<dbReference type="GO" id="GO:0051537">
    <property type="term" value="F:2 iron, 2 sulfur cluster binding"/>
    <property type="evidence" value="ECO:0007669"/>
    <property type="project" value="UniProtKB-KW"/>
</dbReference>
<dbReference type="SUPFAM" id="SSF52833">
    <property type="entry name" value="Thioredoxin-like"/>
    <property type="match status" value="1"/>
</dbReference>
<dbReference type="AlphaFoldDB" id="A0A2P4YH79"/>
<evidence type="ECO:0000256" key="5">
    <source>
        <dbReference type="ARBA" id="ARBA00023284"/>
    </source>
</evidence>
<organism evidence="9 10">
    <name type="scientific">Phytophthora palmivora</name>
    <dbReference type="NCBI Taxonomy" id="4796"/>
    <lineage>
        <taxon>Eukaryota</taxon>
        <taxon>Sar</taxon>
        <taxon>Stramenopiles</taxon>
        <taxon>Oomycota</taxon>
        <taxon>Peronosporomycetes</taxon>
        <taxon>Peronosporales</taxon>
        <taxon>Peronosporaceae</taxon>
        <taxon>Phytophthora</taxon>
    </lineage>
</organism>
<accession>A0A2P4YH79</accession>
<dbReference type="PANTHER" id="PTHR10293">
    <property type="entry name" value="GLUTAREDOXIN FAMILY MEMBER"/>
    <property type="match status" value="1"/>
</dbReference>
<dbReference type="Gene3D" id="3.40.30.10">
    <property type="entry name" value="Glutaredoxin"/>
    <property type="match status" value="1"/>
</dbReference>
<evidence type="ECO:0000256" key="4">
    <source>
        <dbReference type="ARBA" id="ARBA00023014"/>
    </source>
</evidence>
<evidence type="ECO:0000313" key="9">
    <source>
        <dbReference type="EMBL" id="POM77154.1"/>
    </source>
</evidence>
<keyword evidence="5" id="KW-0676">Redox-active center</keyword>
<feature type="region of interest" description="Disordered" evidence="6">
    <location>
        <begin position="309"/>
        <end position="335"/>
    </location>
</feature>
<dbReference type="FunFam" id="3.40.30.10:FF:000005">
    <property type="entry name" value="Glutaredoxin 5"/>
    <property type="match status" value="1"/>
</dbReference>
<dbReference type="Pfam" id="PF09747">
    <property type="entry name" value="CCD97-like_C"/>
    <property type="match status" value="1"/>
</dbReference>
<evidence type="ECO:0000256" key="3">
    <source>
        <dbReference type="ARBA" id="ARBA00023004"/>
    </source>
</evidence>
<dbReference type="CDD" id="cd03028">
    <property type="entry name" value="GRX_PICOT_like"/>
    <property type="match status" value="1"/>
</dbReference>